<proteinExistence type="inferred from homology"/>
<evidence type="ECO:0000256" key="1">
    <source>
        <dbReference type="ARBA" id="ARBA00004141"/>
    </source>
</evidence>
<keyword evidence="5" id="KW-1185">Reference proteome</keyword>
<organism evidence="5 8">
    <name type="scientific">Macrostomum lignano</name>
    <dbReference type="NCBI Taxonomy" id="282301"/>
    <lineage>
        <taxon>Eukaryota</taxon>
        <taxon>Metazoa</taxon>
        <taxon>Spiralia</taxon>
        <taxon>Lophotrochozoa</taxon>
        <taxon>Platyhelminthes</taxon>
        <taxon>Rhabditophora</taxon>
        <taxon>Macrostomorpha</taxon>
        <taxon>Macrostomida</taxon>
        <taxon>Macrostomidae</taxon>
        <taxon>Macrostomum</taxon>
    </lineage>
</organism>
<evidence type="ECO:0000313" key="8">
    <source>
        <dbReference type="WBParaSite" id="maker-uti_cns_0047318-snap-gene-0.6-mRNA-1"/>
    </source>
</evidence>
<evidence type="ECO:0000313" key="6">
    <source>
        <dbReference type="WBParaSite" id="maker-uti_cns_0012845-snap-gene-0.3-mRNA-1"/>
    </source>
</evidence>
<keyword evidence="3" id="KW-0407">Ion channel</keyword>
<dbReference type="SUPFAM" id="SSF63712">
    <property type="entry name" value="Nicotinic receptor ligand binding domain-like"/>
    <property type="match status" value="1"/>
</dbReference>
<dbReference type="GO" id="GO:0016020">
    <property type="term" value="C:membrane"/>
    <property type="evidence" value="ECO:0007669"/>
    <property type="project" value="UniProtKB-SubCell"/>
</dbReference>
<dbReference type="Proteomes" id="UP000095280">
    <property type="component" value="Unplaced"/>
</dbReference>
<keyword evidence="3" id="KW-0813">Transport</keyword>
<dbReference type="AlphaFoldDB" id="A0A1I8JEC2"/>
<dbReference type="InterPro" id="IPR036734">
    <property type="entry name" value="Neur_chan_lig-bd_sf"/>
</dbReference>
<evidence type="ECO:0000256" key="3">
    <source>
        <dbReference type="RuleBase" id="RU000687"/>
    </source>
</evidence>
<dbReference type="WBParaSite" id="maker-uti_cns_0015312-snap-gene-0.4-mRNA-1">
    <property type="protein sequence ID" value="maker-uti_cns_0015312-snap-gene-0.4-mRNA-1"/>
    <property type="gene ID" value="maker-uti_cns_0015312-snap-gene-0.4"/>
</dbReference>
<dbReference type="PROSITE" id="PS00236">
    <property type="entry name" value="NEUROTR_ION_CHANNEL"/>
    <property type="match status" value="1"/>
</dbReference>
<evidence type="ECO:0000259" key="4">
    <source>
        <dbReference type="Pfam" id="PF02931"/>
    </source>
</evidence>
<comment type="subcellular location">
    <subcellularLocation>
        <location evidence="1">Membrane</location>
        <topology evidence="1">Multi-pass membrane protein</topology>
    </subcellularLocation>
</comment>
<keyword evidence="2" id="KW-0472">Membrane</keyword>
<dbReference type="Gene3D" id="2.70.170.10">
    <property type="entry name" value="Neurotransmitter-gated ion-channel ligand-binding domain"/>
    <property type="match status" value="1"/>
</dbReference>
<dbReference type="CDD" id="cd18989">
    <property type="entry name" value="LGIC_ECD_cation"/>
    <property type="match status" value="1"/>
</dbReference>
<dbReference type="GO" id="GO:0005230">
    <property type="term" value="F:extracellular ligand-gated monoatomic ion channel activity"/>
    <property type="evidence" value="ECO:0007669"/>
    <property type="project" value="InterPro"/>
</dbReference>
<comment type="similarity">
    <text evidence="3">Belongs to the ligand-gated ion channel (TC 1.A.9) family.</text>
</comment>
<evidence type="ECO:0000313" key="7">
    <source>
        <dbReference type="WBParaSite" id="maker-uti_cns_0015312-snap-gene-0.4-mRNA-1"/>
    </source>
</evidence>
<reference evidence="6 7" key="1">
    <citation type="submission" date="2016-11" db="UniProtKB">
        <authorList>
            <consortium name="WormBaseParasite"/>
        </authorList>
    </citation>
    <scope>IDENTIFICATION</scope>
</reference>
<protein>
    <submittedName>
        <fullName evidence="6 7">Neur_chan_LBD domain-containing protein</fullName>
    </submittedName>
</protein>
<feature type="domain" description="Neurotransmitter-gated ion-channel ligand-binding" evidence="4">
    <location>
        <begin position="37"/>
        <end position="209"/>
    </location>
</feature>
<dbReference type="WBParaSite" id="maker-uti_cns_0047318-snap-gene-0.6-mRNA-1">
    <property type="protein sequence ID" value="maker-uti_cns_0047318-snap-gene-0.6-mRNA-1"/>
    <property type="gene ID" value="maker-uti_cns_0047318-snap-gene-0.6"/>
</dbReference>
<dbReference type="PANTHER" id="PTHR18945">
    <property type="entry name" value="NEUROTRANSMITTER GATED ION CHANNEL"/>
    <property type="match status" value="1"/>
</dbReference>
<keyword evidence="3" id="KW-0732">Signal</keyword>
<name>A0A1I8JEC2_9PLAT</name>
<feature type="signal peptide" evidence="3">
    <location>
        <begin position="1"/>
        <end position="20"/>
    </location>
</feature>
<dbReference type="Pfam" id="PF02931">
    <property type="entry name" value="Neur_chan_LBD"/>
    <property type="match status" value="1"/>
</dbReference>
<feature type="chain" id="PRO_5010950644" evidence="3">
    <location>
        <begin position="21"/>
        <end position="237"/>
    </location>
</feature>
<dbReference type="InterPro" id="IPR006202">
    <property type="entry name" value="Neur_chan_lig-bd"/>
</dbReference>
<dbReference type="InterPro" id="IPR006201">
    <property type="entry name" value="Neur_channel"/>
</dbReference>
<dbReference type="InterPro" id="IPR018000">
    <property type="entry name" value="Neurotransmitter_ion_chnl_CS"/>
</dbReference>
<dbReference type="PRINTS" id="PR00252">
    <property type="entry name" value="NRIONCHANNEL"/>
</dbReference>
<evidence type="ECO:0000313" key="5">
    <source>
        <dbReference type="Proteomes" id="UP000095280"/>
    </source>
</evidence>
<evidence type="ECO:0000256" key="2">
    <source>
        <dbReference type="ARBA" id="ARBA00023136"/>
    </source>
</evidence>
<keyword evidence="3" id="KW-0406">Ion transport</keyword>
<accession>A0A1I8JEC2</accession>
<dbReference type="WBParaSite" id="maker-uti_cns_0012845-snap-gene-0.3-mRNA-1">
    <property type="protein sequence ID" value="maker-uti_cns_0012845-snap-gene-0.3-mRNA-1"/>
    <property type="gene ID" value="maker-uti_cns_0012845-snap-gene-0.3"/>
</dbReference>
<dbReference type="GO" id="GO:0004888">
    <property type="term" value="F:transmembrane signaling receptor activity"/>
    <property type="evidence" value="ECO:0007669"/>
    <property type="project" value="InterPro"/>
</dbReference>
<sequence length="237" mass="26903">GIILALTLTLLAHEAAVCSAKEPSRMSTEERIIRLLNITSGYYKVAAPPPDNGTANVIKFRTKLIRISSVDVVNQLVSLDLWIMMFWTDSRLAWNETDDPKLAKFEKIFLPTDYVWLPDLSLSHPVDVKSFETNKFLVDVSSNGRMKLETPLGITIKCPLKMRDFPFDTQVCQFSFSSAAKKQTLLQLEIKSGLPINYSEINLQNNEYCVTSVRSVIIDFSTQFPQFKKLLVTVEFE</sequence>